<dbReference type="KEGG" id="vg:77928037"/>
<evidence type="ECO:0000313" key="2">
    <source>
        <dbReference type="Proteomes" id="UP000501266"/>
    </source>
</evidence>
<dbReference type="EMBL" id="MT024865">
    <property type="protein sequence ID" value="QIN94162.1"/>
    <property type="molecule type" value="Genomic_DNA"/>
</dbReference>
<protein>
    <submittedName>
        <fullName evidence="1">Uncharacterized protein</fullName>
    </submittedName>
</protein>
<sequence length="85" mass="10042">MGYVDIRFDKEEAEKVRDILNKVPDGDMQAIAFAIDVQLNRMWDANHDQMAQCGNCEHVYHRHFDSYEDMEPVGCKYCDCFNFEE</sequence>
<dbReference type="RefSeq" id="YP_010652253.1">
    <property type="nucleotide sequence ID" value="NC_070785.1"/>
</dbReference>
<proteinExistence type="predicted"/>
<name>A0A6G8R1U2_9CAUD</name>
<reference evidence="1 2" key="1">
    <citation type="submission" date="2020-02" db="EMBL/GenBank/DDBJ databases">
        <authorList>
            <person name="Bullock J.N."/>
            <person name="Barnes M.L."/>
            <person name="Kankolongo K.M."/>
            <person name="Dejene B.A."/>
            <person name="Lindsay P.E."/>
            <person name="Bhuiyan S."/>
            <person name="Nayek S."/>
            <person name="Hughes L.E."/>
            <person name="Garlena R.A."/>
            <person name="Russell D.A."/>
            <person name="Pope W.H."/>
            <person name="Jacobs-Sera D."/>
            <person name="Hatfull G.F."/>
        </authorList>
    </citation>
    <scope>NUCLEOTIDE SEQUENCE [LARGE SCALE GENOMIC DNA]</scope>
</reference>
<evidence type="ECO:0000313" key="1">
    <source>
        <dbReference type="EMBL" id="QIN94162.1"/>
    </source>
</evidence>
<organism evidence="1 2">
    <name type="scientific">Streptomyces phage Wakanda</name>
    <dbReference type="NCBI Taxonomy" id="2713267"/>
    <lineage>
        <taxon>Viruses</taxon>
        <taxon>Duplodnaviria</taxon>
        <taxon>Heunggongvirae</taxon>
        <taxon>Uroviricota</taxon>
        <taxon>Caudoviricetes</taxon>
        <taxon>Stanwilliamsviridae</taxon>
        <taxon>Loccivirinae</taxon>
        <taxon>Wakandavirus</taxon>
        <taxon>Wakandavirus wakanda</taxon>
    </lineage>
</organism>
<dbReference type="GeneID" id="77928037"/>
<dbReference type="Proteomes" id="UP000501266">
    <property type="component" value="Segment"/>
</dbReference>
<gene>
    <name evidence="1" type="primary">201</name>
    <name evidence="1" type="ORF">SEA_WAKANDA_201</name>
</gene>
<accession>A0A6G8R1U2</accession>
<keyword evidence="2" id="KW-1185">Reference proteome</keyword>